<dbReference type="InterPro" id="IPR023213">
    <property type="entry name" value="CAT-like_dom_sf"/>
</dbReference>
<dbReference type="CDD" id="cd19531">
    <property type="entry name" value="LCL_NRPS-like"/>
    <property type="match status" value="1"/>
</dbReference>
<dbReference type="Gene3D" id="3.40.50.980">
    <property type="match status" value="2"/>
</dbReference>
<dbReference type="InterPro" id="IPR006162">
    <property type="entry name" value="Ppantetheine_attach_site"/>
</dbReference>
<dbReference type="Gene3D" id="3.30.559.10">
    <property type="entry name" value="Chloramphenicol acetyltransferase-like domain"/>
    <property type="match status" value="1"/>
</dbReference>
<dbReference type="SUPFAM" id="SSF56801">
    <property type="entry name" value="Acetyl-CoA synthetase-like"/>
    <property type="match status" value="2"/>
</dbReference>
<dbReference type="PANTHER" id="PTHR45527">
    <property type="entry name" value="NONRIBOSOMAL PEPTIDE SYNTHETASE"/>
    <property type="match status" value="1"/>
</dbReference>
<dbReference type="SUPFAM" id="SSF52777">
    <property type="entry name" value="CoA-dependent acyltransferases"/>
    <property type="match status" value="2"/>
</dbReference>
<dbReference type="OrthoDB" id="6485306at2759"/>
<dbReference type="GO" id="GO:0005829">
    <property type="term" value="C:cytosol"/>
    <property type="evidence" value="ECO:0007669"/>
    <property type="project" value="TreeGrafter"/>
</dbReference>
<dbReference type="Pfam" id="PF00668">
    <property type="entry name" value="Condensation"/>
    <property type="match status" value="1"/>
</dbReference>
<dbReference type="Gene3D" id="2.30.38.10">
    <property type="entry name" value="Luciferase, Domain 3"/>
    <property type="match status" value="1"/>
</dbReference>
<dbReference type="GO" id="GO:0072330">
    <property type="term" value="P:monocarboxylic acid biosynthetic process"/>
    <property type="evidence" value="ECO:0007669"/>
    <property type="project" value="UniProtKB-ARBA"/>
</dbReference>
<keyword evidence="1" id="KW-0596">Phosphopantetheine</keyword>
<dbReference type="InterPro" id="IPR045851">
    <property type="entry name" value="AMP-bd_C_sf"/>
</dbReference>
<evidence type="ECO:0000313" key="5">
    <source>
        <dbReference type="Proteomes" id="UP000677054"/>
    </source>
</evidence>
<dbReference type="InterPro" id="IPR000873">
    <property type="entry name" value="AMP-dep_synth/lig_dom"/>
</dbReference>
<proteinExistence type="predicted"/>
<dbReference type="FunFam" id="3.30.559.10:FF:000012">
    <property type="entry name" value="Non-ribosomal peptide synthetase"/>
    <property type="match status" value="1"/>
</dbReference>
<sequence>PDLTQEKFIPDPFSGEAGARLYKTGDLGRWRADGVVEYLGRNDFQVKIRGFRIELGEIEAQLQKNAWVKEAVVLARDRAGAGAGVGAGGDKQLVAYLVLQEGQQLDAAALRQELGRELPEYMVPAAYVQLEALPITANGKLDRKALPDPDHGAYARVQYEQPQGHEEETLAGIWEELLKVEKVGRNDNFFELGGHSLLAVQMISQIRLRLGKELMLGQLFGQPVLKNLAQELMHAQRSGLGAIGKADRGEDLPLSFAQQRLWFIAQIDPQASLAYHMPSGLKLKGQLNLEILQGALDGIVQRHETLRTCFPVKNGHAVQDIRQEGRFQLEYLDAQGLDDQGIKTLSDQEAQRPFDLEKGPLIRGKLLKCGEGEHILLVTMHHIISDGWSVGVLTRELTELYEAFAQGRGDPLQPLPIQYADYALWQRQWLQGESLQKQLDYWVTHLKGAPELISLPLDRARGEAQNYAGQSVGFKVDKALTHGLKTLSGSQGVTLYMTVLAAWSALLSRLAGQEEIVLGTPTANRGRAEIEGLIGFFVNTQALRISVDGDPSVEGLLEQTKRVALGAQQNADIPFEQIVEALNPVRSMAHSPIFQIMFAWQNAPQQKLKLGDLELEELNIGAQTAQFDLSLSLQEEGGEITGALNYASSLYDESSIERYLGYFHALLRGMVEEPKRNIGAIEILGLQEKRLLLKSFNDTRRDYDQNALIHELIEKHAQQRPDAQALQYGQESLSYGQLNARANQLARHLLDLGVKVEARVGLCLNRSLEMIIALLGVLKAGGAYVPLDPNYPEDRLEYMLEDSAPVVVITQQEVAERLGGSLRAAAGAQLLLIDEKAWDQTRWAGHSEANIGAKEIGLGPNNLAYIIYTSGSTGKPKGAMLEHRNLSNFAQAQAHFYNINAESRVLQAASLSFDASVWDIMQPLAHGGCLCIPIEQKLIGDELAVQVKDMRISHALLTPA</sequence>
<feature type="non-terminal residue" evidence="4">
    <location>
        <position position="960"/>
    </location>
</feature>
<organism evidence="4">
    <name type="scientific">Darwinula stevensoni</name>
    <dbReference type="NCBI Taxonomy" id="69355"/>
    <lineage>
        <taxon>Eukaryota</taxon>
        <taxon>Metazoa</taxon>
        <taxon>Ecdysozoa</taxon>
        <taxon>Arthropoda</taxon>
        <taxon>Crustacea</taxon>
        <taxon>Oligostraca</taxon>
        <taxon>Ostracoda</taxon>
        <taxon>Podocopa</taxon>
        <taxon>Podocopida</taxon>
        <taxon>Darwinulocopina</taxon>
        <taxon>Darwinuloidea</taxon>
        <taxon>Darwinulidae</taxon>
        <taxon>Darwinula</taxon>
    </lineage>
</organism>
<dbReference type="InterPro" id="IPR009081">
    <property type="entry name" value="PP-bd_ACP"/>
</dbReference>
<dbReference type="Pfam" id="PF00501">
    <property type="entry name" value="AMP-binding"/>
    <property type="match status" value="1"/>
</dbReference>
<evidence type="ECO:0000313" key="4">
    <source>
        <dbReference type="EMBL" id="CAD7254590.1"/>
    </source>
</evidence>
<gene>
    <name evidence="4" type="ORF">DSTB1V02_LOCUS14336</name>
</gene>
<keyword evidence="2" id="KW-0597">Phosphoprotein</keyword>
<feature type="non-terminal residue" evidence="4">
    <location>
        <position position="1"/>
    </location>
</feature>
<dbReference type="InterPro" id="IPR025110">
    <property type="entry name" value="AMP-bd_C"/>
</dbReference>
<feature type="domain" description="Carrier" evidence="3">
    <location>
        <begin position="161"/>
        <end position="236"/>
    </location>
</feature>
<dbReference type="PROSITE" id="PS00455">
    <property type="entry name" value="AMP_BINDING"/>
    <property type="match status" value="1"/>
</dbReference>
<dbReference type="GO" id="GO:0043041">
    <property type="term" value="P:amino acid activation for nonribosomal peptide biosynthetic process"/>
    <property type="evidence" value="ECO:0007669"/>
    <property type="project" value="TreeGrafter"/>
</dbReference>
<dbReference type="FunFam" id="1.10.1200.10:FF:000016">
    <property type="entry name" value="Non-ribosomal peptide synthase"/>
    <property type="match status" value="1"/>
</dbReference>
<evidence type="ECO:0000259" key="3">
    <source>
        <dbReference type="PROSITE" id="PS50075"/>
    </source>
</evidence>
<dbReference type="InterPro" id="IPR001242">
    <property type="entry name" value="Condensation_dom"/>
</dbReference>
<dbReference type="AlphaFoldDB" id="A0A7R9FU22"/>
<dbReference type="PROSITE" id="PS50075">
    <property type="entry name" value="CARRIER"/>
    <property type="match status" value="1"/>
</dbReference>
<dbReference type="Gene3D" id="1.10.1200.10">
    <property type="entry name" value="ACP-like"/>
    <property type="match status" value="1"/>
</dbReference>
<dbReference type="InterPro" id="IPR020845">
    <property type="entry name" value="AMP-binding_CS"/>
</dbReference>
<dbReference type="InterPro" id="IPR036736">
    <property type="entry name" value="ACP-like_sf"/>
</dbReference>
<dbReference type="GO" id="GO:0031177">
    <property type="term" value="F:phosphopantetheine binding"/>
    <property type="evidence" value="ECO:0007669"/>
    <property type="project" value="TreeGrafter"/>
</dbReference>
<dbReference type="Gene3D" id="3.30.559.30">
    <property type="entry name" value="Nonribosomal peptide synthetase, condensation domain"/>
    <property type="match status" value="1"/>
</dbReference>
<dbReference type="PANTHER" id="PTHR45527:SF1">
    <property type="entry name" value="FATTY ACID SYNTHASE"/>
    <property type="match status" value="1"/>
</dbReference>
<dbReference type="GO" id="GO:0044550">
    <property type="term" value="P:secondary metabolite biosynthetic process"/>
    <property type="evidence" value="ECO:0007669"/>
    <property type="project" value="TreeGrafter"/>
</dbReference>
<keyword evidence="5" id="KW-1185">Reference proteome</keyword>
<dbReference type="FunFam" id="3.30.300.30:FF:000010">
    <property type="entry name" value="Enterobactin synthetase component F"/>
    <property type="match status" value="1"/>
</dbReference>
<protein>
    <recommendedName>
        <fullName evidence="3">Carrier domain-containing protein</fullName>
    </recommendedName>
</protein>
<dbReference type="GO" id="GO:0003824">
    <property type="term" value="F:catalytic activity"/>
    <property type="evidence" value="ECO:0007669"/>
    <property type="project" value="InterPro"/>
</dbReference>
<evidence type="ECO:0000256" key="2">
    <source>
        <dbReference type="ARBA" id="ARBA00022553"/>
    </source>
</evidence>
<accession>A0A7R9FU22</accession>
<dbReference type="Pfam" id="PF13193">
    <property type="entry name" value="AMP-binding_C"/>
    <property type="match status" value="1"/>
</dbReference>
<dbReference type="PROSITE" id="PS00012">
    <property type="entry name" value="PHOSPHOPANTETHEINE"/>
    <property type="match status" value="1"/>
</dbReference>
<dbReference type="Gene3D" id="3.30.300.30">
    <property type="match status" value="1"/>
</dbReference>
<name>A0A7R9FU22_9CRUS</name>
<reference evidence="4" key="1">
    <citation type="submission" date="2020-11" db="EMBL/GenBank/DDBJ databases">
        <authorList>
            <person name="Tran Van P."/>
        </authorList>
    </citation>
    <scope>NUCLEOTIDE SEQUENCE</scope>
</reference>
<dbReference type="SUPFAM" id="SSF47336">
    <property type="entry name" value="ACP-like"/>
    <property type="match status" value="1"/>
</dbReference>
<dbReference type="FunFam" id="3.40.50.980:FF:000001">
    <property type="entry name" value="Non-ribosomal peptide synthetase"/>
    <property type="match status" value="1"/>
</dbReference>
<evidence type="ECO:0000256" key="1">
    <source>
        <dbReference type="ARBA" id="ARBA00022450"/>
    </source>
</evidence>
<dbReference type="Pfam" id="PF00550">
    <property type="entry name" value="PP-binding"/>
    <property type="match status" value="1"/>
</dbReference>
<dbReference type="EMBL" id="CAJPEV010010691">
    <property type="protein sequence ID" value="CAG0906061.1"/>
    <property type="molecule type" value="Genomic_DNA"/>
</dbReference>
<dbReference type="Proteomes" id="UP000677054">
    <property type="component" value="Unassembled WGS sequence"/>
</dbReference>
<dbReference type="EMBL" id="LR910209">
    <property type="protein sequence ID" value="CAD7254590.1"/>
    <property type="molecule type" value="Genomic_DNA"/>
</dbReference>